<keyword evidence="4 6" id="KW-0274">FAD</keyword>
<feature type="binding site" evidence="6">
    <location>
        <position position="438"/>
    </location>
    <ligand>
        <name>FAD</name>
        <dbReference type="ChEBI" id="CHEBI:57692"/>
    </ligand>
</feature>
<feature type="region of interest" description="Disordered" evidence="8">
    <location>
        <begin position="1"/>
        <end position="97"/>
    </location>
</feature>
<dbReference type="Gene3D" id="3.40.50.620">
    <property type="entry name" value="HUPs"/>
    <property type="match status" value="1"/>
</dbReference>
<dbReference type="RefSeq" id="XP_025351567.1">
    <property type="nucleotide sequence ID" value="XM_025499772.1"/>
</dbReference>
<evidence type="ECO:0000256" key="3">
    <source>
        <dbReference type="ARBA" id="ARBA00022630"/>
    </source>
</evidence>
<organism evidence="10 11">
    <name type="scientific">Meira miltonrushii</name>
    <dbReference type="NCBI Taxonomy" id="1280837"/>
    <lineage>
        <taxon>Eukaryota</taxon>
        <taxon>Fungi</taxon>
        <taxon>Dikarya</taxon>
        <taxon>Basidiomycota</taxon>
        <taxon>Ustilaginomycotina</taxon>
        <taxon>Exobasidiomycetes</taxon>
        <taxon>Exobasidiales</taxon>
        <taxon>Brachybasidiaceae</taxon>
        <taxon>Meira</taxon>
    </lineage>
</organism>
<evidence type="ECO:0000313" key="11">
    <source>
        <dbReference type="Proteomes" id="UP000245771"/>
    </source>
</evidence>
<dbReference type="InterPro" id="IPR005101">
    <property type="entry name" value="Cryptochr/Photolyase_FAD-bd"/>
</dbReference>
<feature type="binding site" evidence="6">
    <location>
        <begin position="539"/>
        <end position="541"/>
    </location>
    <ligand>
        <name>FAD</name>
        <dbReference type="ChEBI" id="CHEBI:57692"/>
    </ligand>
</feature>
<feature type="domain" description="Photolyase/cryptochrome alpha/beta" evidence="9">
    <location>
        <begin position="116"/>
        <end position="255"/>
    </location>
</feature>
<dbReference type="InterPro" id="IPR006050">
    <property type="entry name" value="DNA_photolyase_N"/>
</dbReference>
<dbReference type="SUPFAM" id="SSF52425">
    <property type="entry name" value="Cryptochrome/photolyase, N-terminal domain"/>
    <property type="match status" value="1"/>
</dbReference>
<dbReference type="GO" id="GO:0003677">
    <property type="term" value="F:DNA binding"/>
    <property type="evidence" value="ECO:0007669"/>
    <property type="project" value="TreeGrafter"/>
</dbReference>
<evidence type="ECO:0000256" key="8">
    <source>
        <dbReference type="SAM" id="MobiDB-lite"/>
    </source>
</evidence>
<evidence type="ECO:0000256" key="1">
    <source>
        <dbReference type="ARBA" id="ARBA00001932"/>
    </source>
</evidence>
<reference evidence="10 11" key="1">
    <citation type="journal article" date="2018" name="Mol. Biol. Evol.">
        <title>Broad Genomic Sampling Reveals a Smut Pathogenic Ancestry of the Fungal Clade Ustilaginomycotina.</title>
        <authorList>
            <person name="Kijpornyongpan T."/>
            <person name="Mondo S.J."/>
            <person name="Barry K."/>
            <person name="Sandor L."/>
            <person name="Lee J."/>
            <person name="Lipzen A."/>
            <person name="Pangilinan J."/>
            <person name="LaButti K."/>
            <person name="Hainaut M."/>
            <person name="Henrissat B."/>
            <person name="Grigoriev I.V."/>
            <person name="Spatafora J.W."/>
            <person name="Aime M.C."/>
        </authorList>
    </citation>
    <scope>NUCLEOTIDE SEQUENCE [LARGE SCALE GENOMIC DNA]</scope>
    <source>
        <strain evidence="10 11">MCA 3882</strain>
    </source>
</reference>
<comment type="cofactor">
    <cofactor evidence="6">
        <name>FAD</name>
        <dbReference type="ChEBI" id="CHEBI:57692"/>
    </cofactor>
    <text evidence="6">Binds 1 FAD per subunit.</text>
</comment>
<dbReference type="SUPFAM" id="SSF48173">
    <property type="entry name" value="Cryptochrome/photolyase FAD-binding domain"/>
    <property type="match status" value="1"/>
</dbReference>
<dbReference type="Pfam" id="PF03441">
    <property type="entry name" value="FAD_binding_7"/>
    <property type="match status" value="1"/>
</dbReference>
<feature type="site" description="Electron transfer via tryptophanyl radical" evidence="7">
    <location>
        <position position="473"/>
    </location>
</feature>
<sequence>MAPKRSSAKRETSDQVEDADERALDPTLTDKPDVSDSEMARPAKKRKQSYDKSQSIKKSDHLDYSFSDTVGHDGNEKPPKRNAFNPTGKLPEKPTPIETLRETLKEQGKAEGKPKNVLYWMRMRDHRIEDNRALAKASEIVQSNQGSHLIALFIISPDDYRSHDRSPRRIDFTLRNLRDLQKQFENDLNIPFIILTHKPRTDIPNKVMQLCKEWNVNRLYGNIEYEVDELWRDIQILEQGKKESIHCTFIDDTYVVPPGKVNTKDGRPYSVFSPWSRVWMDIVAKETEMLEEAPDPKSNDKSVREDENLKTLFDSKIPDHVEGFECKDGEYMRKLWPSGSKSAKQVLENFIKEKGGLHVLEGPADQFTTDEKSSNINGKESRIERYQTGRNLMHENGSSRISPYLTAGVISARACMRRVKEMTNNRLKVGRDSGPAAYNMEIGFRDFYGHVLAAWPRVCMGRAYITKYEDVVWEYDQSTLNAWKNGRTGYPIVDASMRQGAKQGYMHNRGRMIVAMFLTKHLMHDWREGESWFMQNFIDGDFASNNGGWQWSASTGTDPQPYFRIFNPLSQSEKCDPTGDYIRHWVPELRDIKGNAIHAPHERLSKEEFKTLDYPEPIVEHRFARQRALHRFKNVGEK</sequence>
<dbReference type="GO" id="GO:0006139">
    <property type="term" value="P:nucleobase-containing compound metabolic process"/>
    <property type="evidence" value="ECO:0007669"/>
    <property type="project" value="UniProtKB-ARBA"/>
</dbReference>
<feature type="binding site" evidence="6">
    <location>
        <begin position="441"/>
        <end position="448"/>
    </location>
    <ligand>
        <name>FAD</name>
        <dbReference type="ChEBI" id="CHEBI:57692"/>
    </ligand>
</feature>
<dbReference type="STRING" id="1280837.A0A316V726"/>
<accession>A0A316V726</accession>
<dbReference type="GO" id="GO:0005634">
    <property type="term" value="C:nucleus"/>
    <property type="evidence" value="ECO:0007669"/>
    <property type="project" value="TreeGrafter"/>
</dbReference>
<dbReference type="InParanoid" id="A0A316V726"/>
<dbReference type="InterPro" id="IPR014729">
    <property type="entry name" value="Rossmann-like_a/b/a_fold"/>
</dbReference>
<protein>
    <recommendedName>
        <fullName evidence="9">Photolyase/cryptochrome alpha/beta domain-containing protein</fullName>
    </recommendedName>
</protein>
<feature type="binding site" evidence="6">
    <location>
        <begin position="398"/>
        <end position="402"/>
    </location>
    <ligand>
        <name>FAD</name>
        <dbReference type="ChEBI" id="CHEBI:57692"/>
    </ligand>
</feature>
<dbReference type="PROSITE" id="PS51645">
    <property type="entry name" value="PHR_CRY_ALPHA_BETA"/>
    <property type="match status" value="1"/>
</dbReference>
<evidence type="ECO:0000313" key="10">
    <source>
        <dbReference type="EMBL" id="PWN31265.1"/>
    </source>
</evidence>
<dbReference type="Gene3D" id="1.25.40.80">
    <property type="match status" value="1"/>
</dbReference>
<evidence type="ECO:0000256" key="7">
    <source>
        <dbReference type="PIRSR" id="PIRSR602081-2"/>
    </source>
</evidence>
<gene>
    <name evidence="10" type="ORF">FA14DRAFT_162840</name>
</gene>
<dbReference type="Pfam" id="PF00875">
    <property type="entry name" value="DNA_photolyase"/>
    <property type="match status" value="1"/>
</dbReference>
<dbReference type="Proteomes" id="UP000245771">
    <property type="component" value="Unassembled WGS sequence"/>
</dbReference>
<dbReference type="GO" id="GO:0043153">
    <property type="term" value="P:entrainment of circadian clock by photoperiod"/>
    <property type="evidence" value="ECO:0007669"/>
    <property type="project" value="TreeGrafter"/>
</dbReference>
<dbReference type="GeneID" id="37021553"/>
<dbReference type="InterPro" id="IPR036155">
    <property type="entry name" value="Crypto/Photolyase_N_sf"/>
</dbReference>
<dbReference type="AlphaFoldDB" id="A0A316V726"/>
<evidence type="ECO:0000259" key="9">
    <source>
        <dbReference type="PROSITE" id="PS51645"/>
    </source>
</evidence>
<dbReference type="GO" id="GO:0071949">
    <property type="term" value="F:FAD binding"/>
    <property type="evidence" value="ECO:0007669"/>
    <property type="project" value="TreeGrafter"/>
</dbReference>
<proteinExistence type="inferred from homology"/>
<feature type="site" description="Electron transfer via tryptophanyl radical" evidence="7">
    <location>
        <position position="526"/>
    </location>
</feature>
<dbReference type="FunFam" id="1.10.579.10:FF:000003">
    <property type="entry name" value="Deoxyribodipyrimidine photo-lyase"/>
    <property type="match status" value="1"/>
</dbReference>
<dbReference type="Gene3D" id="1.10.579.10">
    <property type="entry name" value="DNA Cyclobutane Dipyrimidine Photolyase, subunit A, domain 3"/>
    <property type="match status" value="1"/>
</dbReference>
<comment type="similarity">
    <text evidence="2">Belongs to the DNA photolyase class-1 family.</text>
</comment>
<feature type="compositionally biased region" description="Basic and acidic residues" evidence="8">
    <location>
        <begin position="70"/>
        <end position="79"/>
    </location>
</feature>
<evidence type="ECO:0000256" key="5">
    <source>
        <dbReference type="ARBA" id="ARBA00022991"/>
    </source>
</evidence>
<dbReference type="GO" id="GO:0005737">
    <property type="term" value="C:cytoplasm"/>
    <property type="evidence" value="ECO:0007669"/>
    <property type="project" value="TreeGrafter"/>
</dbReference>
<evidence type="ECO:0000256" key="2">
    <source>
        <dbReference type="ARBA" id="ARBA00005862"/>
    </source>
</evidence>
<dbReference type="EMBL" id="KZ819614">
    <property type="protein sequence ID" value="PWN31265.1"/>
    <property type="molecule type" value="Genomic_DNA"/>
</dbReference>
<dbReference type="InterPro" id="IPR036134">
    <property type="entry name" value="Crypto/Photolyase_FAD-like_sf"/>
</dbReference>
<evidence type="ECO:0000256" key="6">
    <source>
        <dbReference type="PIRSR" id="PIRSR602081-1"/>
    </source>
</evidence>
<dbReference type="PANTHER" id="PTHR11455">
    <property type="entry name" value="CRYPTOCHROME"/>
    <property type="match status" value="1"/>
</dbReference>
<dbReference type="OrthoDB" id="435881at2759"/>
<dbReference type="PANTHER" id="PTHR11455:SF18">
    <property type="entry name" value="SI:CH1073-390K14.1"/>
    <property type="match status" value="1"/>
</dbReference>
<dbReference type="InterPro" id="IPR002081">
    <property type="entry name" value="Cryptochrome/DNA_photolyase_1"/>
</dbReference>
<name>A0A316V726_9BASI</name>
<feature type="binding site" evidence="6">
    <location>
        <position position="386"/>
    </location>
    <ligand>
        <name>FAD</name>
        <dbReference type="ChEBI" id="CHEBI:57692"/>
    </ligand>
</feature>
<evidence type="ECO:0000256" key="4">
    <source>
        <dbReference type="ARBA" id="ARBA00022827"/>
    </source>
</evidence>
<comment type="cofactor">
    <cofactor evidence="1">
        <name>(6R)-5,10-methylene-5,6,7,8-tetrahydrofolate</name>
        <dbReference type="ChEBI" id="CHEBI:15636"/>
    </cofactor>
</comment>
<feature type="site" description="Electron transfer via tryptophanyl radical" evidence="7">
    <location>
        <position position="549"/>
    </location>
</feature>
<keyword evidence="11" id="KW-1185">Reference proteome</keyword>
<dbReference type="GO" id="GO:0032922">
    <property type="term" value="P:circadian regulation of gene expression"/>
    <property type="evidence" value="ECO:0007669"/>
    <property type="project" value="TreeGrafter"/>
</dbReference>
<feature type="compositionally biased region" description="Basic and acidic residues" evidence="8">
    <location>
        <begin position="21"/>
        <end position="41"/>
    </location>
</feature>
<dbReference type="GO" id="GO:0006950">
    <property type="term" value="P:response to stress"/>
    <property type="evidence" value="ECO:0007669"/>
    <property type="project" value="UniProtKB-ARBA"/>
</dbReference>
<keyword evidence="5" id="KW-0157">Chromophore</keyword>
<keyword evidence="3 6" id="KW-0285">Flavoprotein</keyword>
<dbReference type="GO" id="GO:0003904">
    <property type="term" value="F:deoxyribodipyrimidine photo-lyase activity"/>
    <property type="evidence" value="ECO:0007669"/>
    <property type="project" value="TreeGrafter"/>
</dbReference>